<dbReference type="OrthoDB" id="4793422at2"/>
<gene>
    <name evidence="2" type="ORF">SAMN05216199_0951</name>
</gene>
<feature type="transmembrane region" description="Helical" evidence="1">
    <location>
        <begin position="6"/>
        <end position="27"/>
    </location>
</feature>
<keyword evidence="1" id="KW-1133">Transmembrane helix</keyword>
<dbReference type="AlphaFoldDB" id="A0A1H9REF1"/>
<accession>A0A1H9REF1</accession>
<name>A0A1H9REF1_9MICO</name>
<evidence type="ECO:0000256" key="1">
    <source>
        <dbReference type="SAM" id="Phobius"/>
    </source>
</evidence>
<evidence type="ECO:0008006" key="4">
    <source>
        <dbReference type="Google" id="ProtNLM"/>
    </source>
</evidence>
<dbReference type="STRING" id="587636.SAMN05216199_0951"/>
<dbReference type="EMBL" id="FOHB01000001">
    <property type="protein sequence ID" value="SER71126.1"/>
    <property type="molecule type" value="Genomic_DNA"/>
</dbReference>
<dbReference type="InterPro" id="IPR019675">
    <property type="entry name" value="DUF2550"/>
</dbReference>
<dbReference type="Pfam" id="PF10739">
    <property type="entry name" value="DUF2550"/>
    <property type="match status" value="1"/>
</dbReference>
<dbReference type="RefSeq" id="WP_091755754.1">
    <property type="nucleotide sequence ID" value="NZ_FOHB01000001.1"/>
</dbReference>
<evidence type="ECO:0000313" key="2">
    <source>
        <dbReference type="EMBL" id="SER71126.1"/>
    </source>
</evidence>
<keyword evidence="1" id="KW-0472">Membrane</keyword>
<keyword evidence="1" id="KW-0812">Transmembrane</keyword>
<sequence length="141" mass="15353">MSPLVTAEIVAGMLVLLAVSVLAFIFIRRRTLAAGRPLMVAAVRHTGHGYRLGLLRFGGGRLQWFSLVGPSMRPRREWERARLQLDSPSAPHEVVAGMPDAVEVTCHYAGDTFQLALAPTSYTAVRSWLESAPPGFNVNVA</sequence>
<evidence type="ECO:0000313" key="3">
    <source>
        <dbReference type="Proteomes" id="UP000199019"/>
    </source>
</evidence>
<reference evidence="3" key="1">
    <citation type="submission" date="2016-10" db="EMBL/GenBank/DDBJ databases">
        <authorList>
            <person name="Varghese N."/>
            <person name="Submissions S."/>
        </authorList>
    </citation>
    <scope>NUCLEOTIDE SEQUENCE [LARGE SCALE GENOMIC DNA]</scope>
    <source>
        <strain evidence="3">CGMCC 1.6963</strain>
    </source>
</reference>
<proteinExistence type="predicted"/>
<protein>
    <recommendedName>
        <fullName evidence="4">DUF2550 family protein</fullName>
    </recommendedName>
</protein>
<organism evidence="2 3">
    <name type="scientific">Pedococcus cremeus</name>
    <dbReference type="NCBI Taxonomy" id="587636"/>
    <lineage>
        <taxon>Bacteria</taxon>
        <taxon>Bacillati</taxon>
        <taxon>Actinomycetota</taxon>
        <taxon>Actinomycetes</taxon>
        <taxon>Micrococcales</taxon>
        <taxon>Intrasporangiaceae</taxon>
        <taxon>Pedococcus</taxon>
    </lineage>
</organism>
<dbReference type="Proteomes" id="UP000199019">
    <property type="component" value="Unassembled WGS sequence"/>
</dbReference>
<keyword evidence="3" id="KW-1185">Reference proteome</keyword>